<evidence type="ECO:0000313" key="3">
    <source>
        <dbReference type="Proteomes" id="UP001500469"/>
    </source>
</evidence>
<dbReference type="Pfam" id="PF08885">
    <property type="entry name" value="GSCFA"/>
    <property type="match status" value="1"/>
</dbReference>
<dbReference type="InterPro" id="IPR036514">
    <property type="entry name" value="SGNH_hydro_sf"/>
</dbReference>
<name>A0ABN1MZC8_9BACT</name>
<dbReference type="InterPro" id="IPR014982">
    <property type="entry name" value="GSCFA"/>
</dbReference>
<feature type="domain" description="GSCFA" evidence="1">
    <location>
        <begin position="21"/>
        <end position="256"/>
    </location>
</feature>
<evidence type="ECO:0000313" key="2">
    <source>
        <dbReference type="EMBL" id="GAA0878629.1"/>
    </source>
</evidence>
<evidence type="ECO:0000259" key="1">
    <source>
        <dbReference type="Pfam" id="PF08885"/>
    </source>
</evidence>
<dbReference type="SUPFAM" id="SSF52266">
    <property type="entry name" value="SGNH hydrolase"/>
    <property type="match status" value="1"/>
</dbReference>
<dbReference type="Proteomes" id="UP001500469">
    <property type="component" value="Unassembled WGS sequence"/>
</dbReference>
<sequence length="324" mass="37396">MRWTIDFPIPVSASKISHESKILSMGSCFAQTIGQKMQDSKFAILVNPFGTIFHPLNLVDLISLSLSAEPVDAAKILERDGLYLHYLAHSDNREKSRDALIGSFHTKLQEVQATLLSGELLILTLGTAWIYEHQTLGRVANCHKQPQKLFTKRLTELKEMQAEMEAVLEKIQAQNPKLQVILTLSPVRHIKDGVAENQLSKSLLRVLCGRLESKFEQVSYFPAYEILMDELRDYRFYKSDLIHPTEEAENYIWERWQAVHFSPETQKSVAKIEKIKLELSHRPFNPATEAHRKFLQNLLAKLERLNAEFDFSKEIEEVNRQLRK</sequence>
<keyword evidence="3" id="KW-1185">Reference proteome</keyword>
<proteinExistence type="predicted"/>
<dbReference type="EMBL" id="BAAAFI010000007">
    <property type="protein sequence ID" value="GAA0878629.1"/>
    <property type="molecule type" value="Genomic_DNA"/>
</dbReference>
<accession>A0ABN1MZC8</accession>
<comment type="caution">
    <text evidence="2">The sequence shown here is derived from an EMBL/GenBank/DDBJ whole genome shotgun (WGS) entry which is preliminary data.</text>
</comment>
<protein>
    <submittedName>
        <fullName evidence="2">GSCFA domain-containing protein</fullName>
    </submittedName>
</protein>
<dbReference type="Gene3D" id="3.40.50.1110">
    <property type="entry name" value="SGNH hydrolase"/>
    <property type="match status" value="1"/>
</dbReference>
<reference evidence="2 3" key="1">
    <citation type="journal article" date="2019" name="Int. J. Syst. Evol. Microbiol.">
        <title>The Global Catalogue of Microorganisms (GCM) 10K type strain sequencing project: providing services to taxonomists for standard genome sequencing and annotation.</title>
        <authorList>
            <consortium name="The Broad Institute Genomics Platform"/>
            <consortium name="The Broad Institute Genome Sequencing Center for Infectious Disease"/>
            <person name="Wu L."/>
            <person name="Ma J."/>
        </authorList>
    </citation>
    <scope>NUCLEOTIDE SEQUENCE [LARGE SCALE GENOMIC DNA]</scope>
    <source>
        <strain evidence="2 3">JCM 16112</strain>
    </source>
</reference>
<organism evidence="2 3">
    <name type="scientific">Algoriphagus jejuensis</name>
    <dbReference type="NCBI Taxonomy" id="419934"/>
    <lineage>
        <taxon>Bacteria</taxon>
        <taxon>Pseudomonadati</taxon>
        <taxon>Bacteroidota</taxon>
        <taxon>Cytophagia</taxon>
        <taxon>Cytophagales</taxon>
        <taxon>Cyclobacteriaceae</taxon>
        <taxon>Algoriphagus</taxon>
    </lineage>
</organism>
<gene>
    <name evidence="2" type="ORF">GCM10009119_15970</name>
</gene>
<dbReference type="RefSeq" id="WP_343850201.1">
    <property type="nucleotide sequence ID" value="NZ_BAAAFI010000007.1"/>
</dbReference>